<feature type="domain" description="EGF-like" evidence="8">
    <location>
        <begin position="101"/>
        <end position="137"/>
    </location>
</feature>
<feature type="domain" description="EGF-like" evidence="8">
    <location>
        <begin position="62"/>
        <end position="99"/>
    </location>
</feature>
<evidence type="ECO:0000256" key="4">
    <source>
        <dbReference type="ARBA" id="ARBA00023157"/>
    </source>
</evidence>
<comment type="caution">
    <text evidence="6">Lacks conserved residue(s) required for the propagation of feature annotation.</text>
</comment>
<dbReference type="Gene3D" id="2.10.25.10">
    <property type="entry name" value="Laminin"/>
    <property type="match status" value="4"/>
</dbReference>
<accession>A0A1Y3AY24</accession>
<keyword evidence="7" id="KW-0812">Transmembrane</keyword>
<evidence type="ECO:0000256" key="3">
    <source>
        <dbReference type="ARBA" id="ARBA00022737"/>
    </source>
</evidence>
<keyword evidence="3" id="KW-0677">Repeat</keyword>
<gene>
    <name evidence="9" type="ORF">BLA29_002757</name>
</gene>
<dbReference type="FunFam" id="2.10.25.10:FF:000142">
    <property type="entry name" value="Crumbs cell polarity complex component 2"/>
    <property type="match status" value="1"/>
</dbReference>
<keyword evidence="5" id="KW-0325">Glycoprotein</keyword>
<keyword evidence="10" id="KW-1185">Reference proteome</keyword>
<dbReference type="Pfam" id="PF12661">
    <property type="entry name" value="hEGF"/>
    <property type="match status" value="1"/>
</dbReference>
<dbReference type="GO" id="GO:0005509">
    <property type="term" value="F:calcium ion binding"/>
    <property type="evidence" value="ECO:0007669"/>
    <property type="project" value="InterPro"/>
</dbReference>
<dbReference type="EMBL" id="MUJZ01051725">
    <property type="protein sequence ID" value="OTF73409.1"/>
    <property type="molecule type" value="Genomic_DNA"/>
</dbReference>
<proteinExistence type="predicted"/>
<dbReference type="SUPFAM" id="SSF57196">
    <property type="entry name" value="EGF/Laminin"/>
    <property type="match status" value="3"/>
</dbReference>
<evidence type="ECO:0000256" key="7">
    <source>
        <dbReference type="SAM" id="Phobius"/>
    </source>
</evidence>
<dbReference type="PROSITE" id="PS00010">
    <property type="entry name" value="ASX_HYDROXYL"/>
    <property type="match status" value="3"/>
</dbReference>
<dbReference type="GO" id="GO:0042063">
    <property type="term" value="P:gliogenesis"/>
    <property type="evidence" value="ECO:0007669"/>
    <property type="project" value="UniProtKB-ARBA"/>
</dbReference>
<dbReference type="PRINTS" id="PR00010">
    <property type="entry name" value="EGFBLOOD"/>
</dbReference>
<dbReference type="InterPro" id="IPR000152">
    <property type="entry name" value="EGF-type_Asp/Asn_hydroxyl_site"/>
</dbReference>
<feature type="disulfide bond" evidence="6">
    <location>
        <begin position="89"/>
        <end position="98"/>
    </location>
</feature>
<dbReference type="Pfam" id="PF00008">
    <property type="entry name" value="EGF"/>
    <property type="match status" value="2"/>
</dbReference>
<feature type="domain" description="EGF-like" evidence="8">
    <location>
        <begin position="1"/>
        <end position="22"/>
    </location>
</feature>
<dbReference type="GO" id="GO:0000902">
    <property type="term" value="P:cell morphogenesis"/>
    <property type="evidence" value="ECO:0007669"/>
    <property type="project" value="UniProtKB-ARBA"/>
</dbReference>
<dbReference type="Proteomes" id="UP000194236">
    <property type="component" value="Unassembled WGS sequence"/>
</dbReference>
<organism evidence="9 10">
    <name type="scientific">Euroglyphus maynei</name>
    <name type="common">Mayne's house dust mite</name>
    <dbReference type="NCBI Taxonomy" id="6958"/>
    <lineage>
        <taxon>Eukaryota</taxon>
        <taxon>Metazoa</taxon>
        <taxon>Ecdysozoa</taxon>
        <taxon>Arthropoda</taxon>
        <taxon>Chelicerata</taxon>
        <taxon>Arachnida</taxon>
        <taxon>Acari</taxon>
        <taxon>Acariformes</taxon>
        <taxon>Sarcoptiformes</taxon>
        <taxon>Astigmata</taxon>
        <taxon>Psoroptidia</taxon>
        <taxon>Analgoidea</taxon>
        <taxon>Pyroglyphidae</taxon>
        <taxon>Pyroglyphinae</taxon>
        <taxon>Euroglyphus</taxon>
    </lineage>
</organism>
<dbReference type="PROSITE" id="PS50026">
    <property type="entry name" value="EGF_3"/>
    <property type="match status" value="4"/>
</dbReference>
<dbReference type="OrthoDB" id="283575at2759"/>
<reference evidence="9 10" key="1">
    <citation type="submission" date="2017-03" db="EMBL/GenBank/DDBJ databases">
        <title>Genome Survey of Euroglyphus maynei.</title>
        <authorList>
            <person name="Arlian L.G."/>
            <person name="Morgan M.S."/>
            <person name="Rider S.D."/>
        </authorList>
    </citation>
    <scope>NUCLEOTIDE SEQUENCE [LARGE SCALE GENOMIC DNA]</scope>
    <source>
        <strain evidence="9">Arlian Lab</strain>
        <tissue evidence="9">Whole body</tissue>
    </source>
</reference>
<feature type="transmembrane region" description="Helical" evidence="7">
    <location>
        <begin position="174"/>
        <end position="197"/>
    </location>
</feature>
<dbReference type="PROSITE" id="PS00022">
    <property type="entry name" value="EGF_1"/>
    <property type="match status" value="3"/>
</dbReference>
<feature type="disulfide bond" evidence="6">
    <location>
        <begin position="50"/>
        <end position="59"/>
    </location>
</feature>
<dbReference type="AlphaFoldDB" id="A0A1Y3AY24"/>
<evidence type="ECO:0000313" key="9">
    <source>
        <dbReference type="EMBL" id="OTF73409.1"/>
    </source>
</evidence>
<dbReference type="CDD" id="cd00054">
    <property type="entry name" value="EGF_CA"/>
    <property type="match status" value="3"/>
</dbReference>
<name>A0A1Y3AY24_EURMA</name>
<keyword evidence="2" id="KW-0732">Signal</keyword>
<keyword evidence="7" id="KW-0472">Membrane</keyword>
<dbReference type="GO" id="GO:0048666">
    <property type="term" value="P:neuron development"/>
    <property type="evidence" value="ECO:0007669"/>
    <property type="project" value="UniProtKB-ARBA"/>
</dbReference>
<evidence type="ECO:0000313" key="10">
    <source>
        <dbReference type="Proteomes" id="UP000194236"/>
    </source>
</evidence>
<dbReference type="SMART" id="SM00181">
    <property type="entry name" value="EGF"/>
    <property type="match status" value="3"/>
</dbReference>
<comment type="caution">
    <text evidence="9">The sequence shown here is derived from an EMBL/GenBank/DDBJ whole genome shotgun (WGS) entry which is preliminary data.</text>
</comment>
<protein>
    <submittedName>
        <fullName evidence="9">EGF-like domain containing protein</fullName>
    </submittedName>
</protein>
<dbReference type="InterPro" id="IPR000742">
    <property type="entry name" value="EGF"/>
</dbReference>
<dbReference type="GO" id="GO:0005886">
    <property type="term" value="C:plasma membrane"/>
    <property type="evidence" value="ECO:0007669"/>
    <property type="project" value="UniProtKB-ARBA"/>
</dbReference>
<evidence type="ECO:0000256" key="5">
    <source>
        <dbReference type="ARBA" id="ARBA00023180"/>
    </source>
</evidence>
<keyword evidence="1 6" id="KW-0245">EGF-like domain</keyword>
<feature type="disulfide bond" evidence="6">
    <location>
        <begin position="127"/>
        <end position="136"/>
    </location>
</feature>
<dbReference type="SMART" id="SM00179">
    <property type="entry name" value="EGF_CA"/>
    <property type="match status" value="3"/>
</dbReference>
<dbReference type="PANTHER" id="PTHR24049">
    <property type="entry name" value="CRUMBS FAMILY MEMBER"/>
    <property type="match status" value="1"/>
</dbReference>
<evidence type="ECO:0000256" key="2">
    <source>
        <dbReference type="ARBA" id="ARBA00022729"/>
    </source>
</evidence>
<dbReference type="PROSITE" id="PS01186">
    <property type="entry name" value="EGF_2"/>
    <property type="match status" value="3"/>
</dbReference>
<keyword evidence="4 6" id="KW-1015">Disulfide bond</keyword>
<dbReference type="PROSITE" id="PS01187">
    <property type="entry name" value="EGF_CA"/>
    <property type="match status" value="2"/>
</dbReference>
<dbReference type="FunFam" id="2.10.25.10:FF:000472">
    <property type="entry name" value="Uncharacterized protein, isoform A"/>
    <property type="match status" value="1"/>
</dbReference>
<dbReference type="InterPro" id="IPR018097">
    <property type="entry name" value="EGF_Ca-bd_CS"/>
</dbReference>
<dbReference type="InterPro" id="IPR051022">
    <property type="entry name" value="Notch_Cell-Fate_Det"/>
</dbReference>
<dbReference type="InterPro" id="IPR013032">
    <property type="entry name" value="EGF-like_CS"/>
</dbReference>
<keyword evidence="7" id="KW-1133">Transmembrane helix</keyword>
<sequence>MNSTDETYSCECHAGFTSDHCEININDCESNPCLNSGTCIDEINAFRCRCPPGFVGELCEVNIDECSMMKPCLNGATCVDRNNDYLCICPAGFTGKDCSKNIDDCTGSPCFNGGTCHDRINSFECECRPNYSGIRCEFLNSTANILLANSSLPFWAENSDDNLSNYQLSTMTTVYLLIITLLAIIFTIIGIIICRQIRHYGMKMKRRRDEADARRQNEHNAIMNSMNNNNKYLDLNRTATAANTNTTAANVIINSLHRPASIHQLNKCHKITNEYVITGNNHNNKCATLHNGFRAMNQFKEKTINNNNNNNNHYCSEQKIKIVDDPYMHTYEQIQQQQQQQPKQYKSNCNLLANNLSNNNAHQFIDQYSIQKQSNMDPYKRWVSILFQFFSNQL</sequence>
<dbReference type="FunFam" id="2.10.25.10:FF:000230">
    <property type="entry name" value="Delta-like protein"/>
    <property type="match status" value="1"/>
</dbReference>
<evidence type="ECO:0000256" key="6">
    <source>
        <dbReference type="PROSITE-ProRule" id="PRU00076"/>
    </source>
</evidence>
<feature type="domain" description="EGF-like" evidence="8">
    <location>
        <begin position="24"/>
        <end position="60"/>
    </location>
</feature>
<dbReference type="InterPro" id="IPR001881">
    <property type="entry name" value="EGF-like_Ca-bd_dom"/>
</dbReference>
<feature type="disulfide bond" evidence="6">
    <location>
        <begin position="12"/>
        <end position="21"/>
    </location>
</feature>
<evidence type="ECO:0000256" key="1">
    <source>
        <dbReference type="ARBA" id="ARBA00022536"/>
    </source>
</evidence>
<evidence type="ECO:0000259" key="8">
    <source>
        <dbReference type="PROSITE" id="PS50026"/>
    </source>
</evidence>